<accession>A0ABR1Q052</accession>
<evidence type="ECO:0000256" key="1">
    <source>
        <dbReference type="ARBA" id="ARBA00009003"/>
    </source>
</evidence>
<keyword evidence="3" id="KW-0472">Membrane</keyword>
<evidence type="ECO:0008006" key="6">
    <source>
        <dbReference type="Google" id="ProtNLM"/>
    </source>
</evidence>
<dbReference type="EMBL" id="JAQQWE010000008">
    <property type="protein sequence ID" value="KAK7943382.1"/>
    <property type="molecule type" value="Genomic_DNA"/>
</dbReference>
<organism evidence="4 5">
    <name type="scientific">Apiospora aurea</name>
    <dbReference type="NCBI Taxonomy" id="335848"/>
    <lineage>
        <taxon>Eukaryota</taxon>
        <taxon>Fungi</taxon>
        <taxon>Dikarya</taxon>
        <taxon>Ascomycota</taxon>
        <taxon>Pezizomycotina</taxon>
        <taxon>Sordariomycetes</taxon>
        <taxon>Xylariomycetidae</taxon>
        <taxon>Amphisphaeriales</taxon>
        <taxon>Apiosporaceae</taxon>
        <taxon>Apiospora</taxon>
    </lineage>
</organism>
<dbReference type="InterPro" id="IPR007577">
    <property type="entry name" value="GlycoTrfase_DXD_sugar-bd_CS"/>
</dbReference>
<keyword evidence="3" id="KW-1133">Transmembrane helix</keyword>
<keyword evidence="3" id="KW-0812">Transmembrane</keyword>
<reference evidence="4 5" key="1">
    <citation type="submission" date="2023-01" db="EMBL/GenBank/DDBJ databases">
        <title>Analysis of 21 Apiospora genomes using comparative genomics revels a genus with tremendous synthesis potential of carbohydrate active enzymes and secondary metabolites.</title>
        <authorList>
            <person name="Sorensen T."/>
        </authorList>
    </citation>
    <scope>NUCLEOTIDE SEQUENCE [LARGE SCALE GENOMIC DNA]</scope>
    <source>
        <strain evidence="4 5">CBS 24483</strain>
    </source>
</reference>
<dbReference type="InterPro" id="IPR039367">
    <property type="entry name" value="Och1-like"/>
</dbReference>
<comment type="caution">
    <text evidence="4">The sequence shown here is derived from an EMBL/GenBank/DDBJ whole genome shotgun (WGS) entry which is preliminary data.</text>
</comment>
<dbReference type="Proteomes" id="UP001391051">
    <property type="component" value="Unassembled WGS sequence"/>
</dbReference>
<dbReference type="Gene3D" id="3.90.550.20">
    <property type="match status" value="1"/>
</dbReference>
<dbReference type="PANTHER" id="PTHR31834:SF8">
    <property type="entry name" value="TRANSFERASE, PUTATIVE (AFU_ORTHOLOGUE AFUA_6G14040)-RELATED"/>
    <property type="match status" value="1"/>
</dbReference>
<dbReference type="PANTHER" id="PTHR31834">
    <property type="entry name" value="INITIATION-SPECIFIC ALPHA-1,6-MANNOSYLTRANSFERASE"/>
    <property type="match status" value="1"/>
</dbReference>
<evidence type="ECO:0000313" key="4">
    <source>
        <dbReference type="EMBL" id="KAK7943382.1"/>
    </source>
</evidence>
<feature type="region of interest" description="Disordered" evidence="2">
    <location>
        <begin position="51"/>
        <end position="76"/>
    </location>
</feature>
<dbReference type="RefSeq" id="XP_066695413.1">
    <property type="nucleotide sequence ID" value="XM_066848717.1"/>
</dbReference>
<keyword evidence="5" id="KW-1185">Reference proteome</keyword>
<comment type="similarity">
    <text evidence="1">Belongs to the glycosyltransferase 32 family.</text>
</comment>
<dbReference type="SUPFAM" id="SSF53448">
    <property type="entry name" value="Nucleotide-diphospho-sugar transferases"/>
    <property type="match status" value="1"/>
</dbReference>
<proteinExistence type="inferred from homology"/>
<dbReference type="InterPro" id="IPR029044">
    <property type="entry name" value="Nucleotide-diphossugar_trans"/>
</dbReference>
<dbReference type="GeneID" id="92081779"/>
<evidence type="ECO:0000256" key="2">
    <source>
        <dbReference type="SAM" id="MobiDB-lite"/>
    </source>
</evidence>
<evidence type="ECO:0000313" key="5">
    <source>
        <dbReference type="Proteomes" id="UP001391051"/>
    </source>
</evidence>
<protein>
    <recommendedName>
        <fullName evidence="6">Glycosyltransferase family 32 protein</fullName>
    </recommendedName>
</protein>
<feature type="transmembrane region" description="Helical" evidence="3">
    <location>
        <begin position="12"/>
        <end position="29"/>
    </location>
</feature>
<gene>
    <name evidence="4" type="ORF">PG986_012495</name>
</gene>
<name>A0ABR1Q052_9PEZI</name>
<evidence type="ECO:0000256" key="3">
    <source>
        <dbReference type="SAM" id="Phobius"/>
    </source>
</evidence>
<sequence>MWTRHPILHGPAARGLIIACVLIFLFWQLHRLGTADSLQLPSLIKAHFASPSPQTGNENTSIAPDNNNNSHSNDDITQETIPKKIWSKLGPKGLNDNTREWTETCIRQNPEYEPRYLTDADADAFVNTRFAHRPDIVDTYNALTIPILKADTLRYLLLYAEGGVWFDTDASCEGIPIEDWGVATTGRANASTTEQLRANRARASLIVGWEFERQFVTGGAPRLLAVVDDIVAGVHAAAAKQIVSVAGLSMQTIPDVVNLTGPIRFATSVLRSLGLDRGGGGYGKKARKYHGLLEPALVEDVLILPGYAFAKSMNTYAAKDQDRVGPALVVHHYAGSWKNEYGGERVGGGGSWVLRYVFALHGLHADFALRPSPLT</sequence>
<feature type="compositionally biased region" description="Polar residues" evidence="2">
    <location>
        <begin position="51"/>
        <end position="64"/>
    </location>
</feature>
<dbReference type="Pfam" id="PF04488">
    <property type="entry name" value="Gly_transf_sug"/>
    <property type="match status" value="1"/>
</dbReference>